<protein>
    <submittedName>
        <fullName evidence="2">UPF0291 protein GK1331</fullName>
    </submittedName>
</protein>
<proteinExistence type="predicted"/>
<evidence type="ECO:0000313" key="2">
    <source>
        <dbReference type="EMBL" id="KAK3923580.1"/>
    </source>
</evidence>
<keyword evidence="3" id="KW-1185">Reference proteome</keyword>
<organism evidence="2 3">
    <name type="scientific">Frankliniella fusca</name>
    <dbReference type="NCBI Taxonomy" id="407009"/>
    <lineage>
        <taxon>Eukaryota</taxon>
        <taxon>Metazoa</taxon>
        <taxon>Ecdysozoa</taxon>
        <taxon>Arthropoda</taxon>
        <taxon>Hexapoda</taxon>
        <taxon>Insecta</taxon>
        <taxon>Pterygota</taxon>
        <taxon>Neoptera</taxon>
        <taxon>Paraneoptera</taxon>
        <taxon>Thysanoptera</taxon>
        <taxon>Terebrantia</taxon>
        <taxon>Thripoidea</taxon>
        <taxon>Thripidae</taxon>
        <taxon>Frankliniella</taxon>
    </lineage>
</organism>
<reference evidence="2" key="2">
    <citation type="journal article" date="2023" name="BMC Genomics">
        <title>Pest status, molecular evolution, and epigenetic factors derived from the genome assembly of Frankliniella fusca, a thysanopteran phytovirus vector.</title>
        <authorList>
            <person name="Catto M.A."/>
            <person name="Labadie P.E."/>
            <person name="Jacobson A.L."/>
            <person name="Kennedy G.G."/>
            <person name="Srinivasan R."/>
            <person name="Hunt B.G."/>
        </authorList>
    </citation>
    <scope>NUCLEOTIDE SEQUENCE</scope>
    <source>
        <strain evidence="2">PL_HMW_Pooled</strain>
    </source>
</reference>
<gene>
    <name evidence="2" type="ORF">KUF71_001988</name>
</gene>
<dbReference type="EMBL" id="JAHWGI010001147">
    <property type="protein sequence ID" value="KAK3923580.1"/>
    <property type="molecule type" value="Genomic_DNA"/>
</dbReference>
<reference evidence="2" key="1">
    <citation type="submission" date="2021-07" db="EMBL/GenBank/DDBJ databases">
        <authorList>
            <person name="Catto M.A."/>
            <person name="Jacobson A."/>
            <person name="Kennedy G."/>
            <person name="Labadie P."/>
            <person name="Hunt B.G."/>
            <person name="Srinivasan R."/>
        </authorList>
    </citation>
    <scope>NUCLEOTIDE SEQUENCE</scope>
    <source>
        <strain evidence="2">PL_HMW_Pooled</strain>
        <tissue evidence="2">Head</tissue>
    </source>
</reference>
<comment type="caution">
    <text evidence="2">The sequence shown here is derived from an EMBL/GenBank/DDBJ whole genome shotgun (WGS) entry which is preliminary data.</text>
</comment>
<feature type="compositionally biased region" description="Basic and acidic residues" evidence="1">
    <location>
        <begin position="19"/>
        <end position="29"/>
    </location>
</feature>
<sequence length="446" mass="47940">MKLAEHYNPDQQRQLAEAELDRRRQRQDEPLRDYATDILRLARLAYPAWPEAKLQTTARKAFVAGIANGEVRRQLRLRRPASFTEALTDALHIDAVEEQEQPPGKRPRLCQVSQVASTTLSVGGDVAGPSGAAGPSAGGPEGDASGSGHPTADVQRVVSQPADATAQQLKDLVDQLARLAKSLERPVTWEVRGSLDGKPCQFTFDPGAAVTIVKTGFVKTGNTTLRPSALHARGAFDAPNASSALLGPRSAVVSLGGPALTVHVFEGAITSSCLLGADFVAAHDTLVLRDGQSVRMTRTTTPIPDTSVSVRVVAAQRVVVGAGDVVGVAVSVSLFVNTSSDDWDLQVPLVMLSLRVAPHSTNGMSPAMMLLGRELDLPPSLARGRADQHPDLATRLAYPIWLRDRLHDLHDDVRERALTASLRAKERYDLRAKRPALAEQGRRLVL</sequence>
<evidence type="ECO:0000313" key="3">
    <source>
        <dbReference type="Proteomes" id="UP001219518"/>
    </source>
</evidence>
<evidence type="ECO:0000256" key="1">
    <source>
        <dbReference type="SAM" id="MobiDB-lite"/>
    </source>
</evidence>
<feature type="region of interest" description="Disordered" evidence="1">
    <location>
        <begin position="1"/>
        <end position="29"/>
    </location>
</feature>
<dbReference type="AlphaFoldDB" id="A0AAE1HN15"/>
<dbReference type="Proteomes" id="UP001219518">
    <property type="component" value="Unassembled WGS sequence"/>
</dbReference>
<feature type="compositionally biased region" description="Low complexity" evidence="1">
    <location>
        <begin position="121"/>
        <end position="135"/>
    </location>
</feature>
<feature type="region of interest" description="Disordered" evidence="1">
    <location>
        <begin position="120"/>
        <end position="152"/>
    </location>
</feature>
<accession>A0AAE1HN15</accession>
<name>A0AAE1HN15_9NEOP</name>